<keyword evidence="9" id="KW-1185">Reference proteome</keyword>
<reference evidence="8 9" key="1">
    <citation type="submission" date="2024-04" db="EMBL/GenBank/DDBJ databases">
        <authorList>
            <consortium name="Genoscope - CEA"/>
            <person name="William W."/>
        </authorList>
    </citation>
    <scope>NUCLEOTIDE SEQUENCE [LARGE SCALE GENOMIC DNA]</scope>
</reference>
<dbReference type="InterPro" id="IPR002129">
    <property type="entry name" value="PyrdxlP-dep_de-COase"/>
</dbReference>
<dbReference type="Gene3D" id="3.40.640.10">
    <property type="entry name" value="Type I PLP-dependent aspartate aminotransferase-like (Major domain)"/>
    <property type="match status" value="1"/>
</dbReference>
<organism evidence="8 9">
    <name type="scientific">Lymnaea stagnalis</name>
    <name type="common">Great pond snail</name>
    <name type="synonym">Helix stagnalis</name>
    <dbReference type="NCBI Taxonomy" id="6523"/>
    <lineage>
        <taxon>Eukaryota</taxon>
        <taxon>Metazoa</taxon>
        <taxon>Spiralia</taxon>
        <taxon>Lophotrochozoa</taxon>
        <taxon>Mollusca</taxon>
        <taxon>Gastropoda</taxon>
        <taxon>Heterobranchia</taxon>
        <taxon>Euthyneura</taxon>
        <taxon>Panpulmonata</taxon>
        <taxon>Hygrophila</taxon>
        <taxon>Lymnaeoidea</taxon>
        <taxon>Lymnaeidae</taxon>
        <taxon>Lymnaea</taxon>
    </lineage>
</organism>
<gene>
    <name evidence="8" type="ORF">GSLYS_00016238001</name>
</gene>
<dbReference type="InterPro" id="IPR015424">
    <property type="entry name" value="PyrdxlP-dep_Trfase"/>
</dbReference>
<name>A0AAV2I8W0_LYMST</name>
<dbReference type="EMBL" id="CAXITT010000503">
    <property type="protein sequence ID" value="CAL1542704.1"/>
    <property type="molecule type" value="Genomic_DNA"/>
</dbReference>
<evidence type="ECO:0000256" key="7">
    <source>
        <dbReference type="RuleBase" id="RU000382"/>
    </source>
</evidence>
<evidence type="ECO:0000256" key="2">
    <source>
        <dbReference type="ARBA" id="ARBA00009533"/>
    </source>
</evidence>
<sequence length="501" mass="56977">MASQSFGDPKVESFLDTVYNLIKDDALKKGTSRNEPVIEFKQPNELQALINFEIKSTPSDHQELLAEIKKILKYSIKSGHPHFHNMLYAGLDPYSQAGSWVTDAVNNNIHTYEVCPVFILMEKYIFQKLLAMVGFDTGDGLFCPGGSASNCLALHLARFKRCPQIKKEGQYNLPRLRCYISEDGHYSLKKAGSYLGFGENNIVPVKTDDIGRMCAQELEKKNTDVYFKKKQQHILFHFLKSFVPLFVMATSGSTVLGSFDPLPELREVCKRYKVWLHCDACLGAGTLLSKKYKYLLNGVENCNSLSWNFHKMSGVPMQCSVLLINDKELMQEANSCSADYLFQPDKHYDTTFDTGDKTVQCGRKVDVMKLWTMWKALGDDGMEARIDKAFDNSRYLLKKLNVTPGFRLVLPEFQCTNICFWYIPASLRGLTESPDWWKELHKVAPKLKARMVSAGTMMIGYQPLSSKGLVNFFRVVVHNPACDHSDMDFVISEMERLGRDL</sequence>
<dbReference type="PANTHER" id="PTHR45677:SF8">
    <property type="entry name" value="CYSTEINE SULFINIC ACID DECARBOXYLASE"/>
    <property type="match status" value="1"/>
</dbReference>
<evidence type="ECO:0000256" key="3">
    <source>
        <dbReference type="ARBA" id="ARBA00022793"/>
    </source>
</evidence>
<keyword evidence="5 7" id="KW-0456">Lyase</keyword>
<feature type="modified residue" description="N6-(pyridoxal phosphate)lysine" evidence="6">
    <location>
        <position position="311"/>
    </location>
</feature>
<comment type="similarity">
    <text evidence="2 7">Belongs to the group II decarboxylase family.</text>
</comment>
<dbReference type="GO" id="GO:0030170">
    <property type="term" value="F:pyridoxal phosphate binding"/>
    <property type="evidence" value="ECO:0007669"/>
    <property type="project" value="InterPro"/>
</dbReference>
<comment type="caution">
    <text evidence="8">The sequence shown here is derived from an EMBL/GenBank/DDBJ whole genome shotgun (WGS) entry which is preliminary data.</text>
</comment>
<evidence type="ECO:0000313" key="8">
    <source>
        <dbReference type="EMBL" id="CAL1542704.1"/>
    </source>
</evidence>
<dbReference type="Gene3D" id="3.90.1150.170">
    <property type="match status" value="1"/>
</dbReference>
<evidence type="ECO:0000313" key="9">
    <source>
        <dbReference type="Proteomes" id="UP001497497"/>
    </source>
</evidence>
<evidence type="ECO:0000256" key="6">
    <source>
        <dbReference type="PIRSR" id="PIRSR602129-50"/>
    </source>
</evidence>
<accession>A0AAV2I8W0</accession>
<dbReference type="GO" id="GO:0005737">
    <property type="term" value="C:cytoplasm"/>
    <property type="evidence" value="ECO:0007669"/>
    <property type="project" value="TreeGrafter"/>
</dbReference>
<evidence type="ECO:0000256" key="4">
    <source>
        <dbReference type="ARBA" id="ARBA00022898"/>
    </source>
</evidence>
<evidence type="ECO:0000256" key="5">
    <source>
        <dbReference type="ARBA" id="ARBA00023239"/>
    </source>
</evidence>
<evidence type="ECO:0000256" key="1">
    <source>
        <dbReference type="ARBA" id="ARBA00001933"/>
    </source>
</evidence>
<keyword evidence="4 6" id="KW-0663">Pyridoxal phosphate</keyword>
<comment type="cofactor">
    <cofactor evidence="1 6 7">
        <name>pyridoxal 5'-phosphate</name>
        <dbReference type="ChEBI" id="CHEBI:597326"/>
    </cofactor>
</comment>
<dbReference type="Proteomes" id="UP001497497">
    <property type="component" value="Unassembled WGS sequence"/>
</dbReference>
<protein>
    <recommendedName>
        <fullName evidence="10">Cysteine sulfinic acid decarboxylase</fullName>
    </recommendedName>
</protein>
<dbReference type="GO" id="GO:0019752">
    <property type="term" value="P:carboxylic acid metabolic process"/>
    <property type="evidence" value="ECO:0007669"/>
    <property type="project" value="InterPro"/>
</dbReference>
<dbReference type="PANTHER" id="PTHR45677">
    <property type="entry name" value="GLUTAMATE DECARBOXYLASE-RELATED"/>
    <property type="match status" value="1"/>
</dbReference>
<evidence type="ECO:0008006" key="10">
    <source>
        <dbReference type="Google" id="ProtNLM"/>
    </source>
</evidence>
<proteinExistence type="inferred from homology"/>
<dbReference type="SUPFAM" id="SSF53383">
    <property type="entry name" value="PLP-dependent transferases"/>
    <property type="match status" value="1"/>
</dbReference>
<dbReference type="Pfam" id="PF00282">
    <property type="entry name" value="Pyridoxal_deC"/>
    <property type="match status" value="1"/>
</dbReference>
<dbReference type="GO" id="GO:0016831">
    <property type="term" value="F:carboxy-lyase activity"/>
    <property type="evidence" value="ECO:0007669"/>
    <property type="project" value="UniProtKB-KW"/>
</dbReference>
<dbReference type="AlphaFoldDB" id="A0AAV2I8W0"/>
<dbReference type="InterPro" id="IPR015421">
    <property type="entry name" value="PyrdxlP-dep_Trfase_major"/>
</dbReference>
<keyword evidence="3" id="KW-0210">Decarboxylase</keyword>